<keyword evidence="2 7" id="KW-0227">DNA damage</keyword>
<dbReference type="SUPFAM" id="SSF111304">
    <property type="entry name" value="Recombination protein RecR"/>
    <property type="match status" value="1"/>
</dbReference>
<sequence length="199" mass="22361">MYSYSEPIARLINRFSRLPGIGPKTAQRLAFYLLNAPAEVSRELAEAILEAREQIRFCQRCCNLTTADLCEICRDDSRQGDLLCVVEEPRDVAAFERLRDYRGYYHVLHGAIKPMEDIGPEQLKIKELLQRLQTEPITEVILATNPTIEGETTAMYLAKLLKPLGVKVTRLAHGLPAGSVLEYADEMTLASALAGRREI</sequence>
<dbReference type="GO" id="GO:0008270">
    <property type="term" value="F:zinc ion binding"/>
    <property type="evidence" value="ECO:0007669"/>
    <property type="project" value="UniProtKB-KW"/>
</dbReference>
<dbReference type="Pfam" id="PF21175">
    <property type="entry name" value="RecR_C"/>
    <property type="match status" value="1"/>
</dbReference>
<keyword evidence="5 7" id="KW-0233">DNA recombination</keyword>
<dbReference type="GO" id="GO:0006310">
    <property type="term" value="P:DNA recombination"/>
    <property type="evidence" value="ECO:0007669"/>
    <property type="project" value="UniProtKB-UniRule"/>
</dbReference>
<dbReference type="PANTHER" id="PTHR30446">
    <property type="entry name" value="RECOMBINATION PROTEIN RECR"/>
    <property type="match status" value="1"/>
</dbReference>
<keyword evidence="10" id="KW-1185">Reference proteome</keyword>
<accession>A0A1T4MGN2</accession>
<reference evidence="10" key="1">
    <citation type="submission" date="2017-02" db="EMBL/GenBank/DDBJ databases">
        <authorList>
            <person name="Varghese N."/>
            <person name="Submissions S."/>
        </authorList>
    </citation>
    <scope>NUCLEOTIDE SEQUENCE [LARGE SCALE GENOMIC DNA]</scope>
    <source>
        <strain evidence="10">DSM 16521</strain>
    </source>
</reference>
<evidence type="ECO:0000313" key="9">
    <source>
        <dbReference type="EMBL" id="SJZ66025.1"/>
    </source>
</evidence>
<dbReference type="Pfam" id="PF02132">
    <property type="entry name" value="RecR_ZnF"/>
    <property type="match status" value="1"/>
</dbReference>
<evidence type="ECO:0000259" key="8">
    <source>
        <dbReference type="PROSITE" id="PS50880"/>
    </source>
</evidence>
<evidence type="ECO:0000256" key="7">
    <source>
        <dbReference type="HAMAP-Rule" id="MF_00017"/>
    </source>
</evidence>
<dbReference type="PROSITE" id="PS01300">
    <property type="entry name" value="RECR"/>
    <property type="match status" value="1"/>
</dbReference>
<dbReference type="InterPro" id="IPR034137">
    <property type="entry name" value="TOPRIM_RecR"/>
</dbReference>
<dbReference type="HAMAP" id="MF_00017">
    <property type="entry name" value="RecR"/>
    <property type="match status" value="1"/>
</dbReference>
<evidence type="ECO:0000313" key="10">
    <source>
        <dbReference type="Proteomes" id="UP000189933"/>
    </source>
</evidence>
<comment type="function">
    <text evidence="7">May play a role in DNA repair. It seems to be involved in an RecBC-independent recombinational process of DNA repair. It may act with RecF and RecO.</text>
</comment>
<dbReference type="EMBL" id="FUXM01000004">
    <property type="protein sequence ID" value="SJZ66025.1"/>
    <property type="molecule type" value="Genomic_DNA"/>
</dbReference>
<dbReference type="OrthoDB" id="9802672at2"/>
<keyword evidence="4 7" id="KW-0862">Zinc</keyword>
<dbReference type="AlphaFoldDB" id="A0A1T4MGN2"/>
<dbReference type="InterPro" id="IPR000093">
    <property type="entry name" value="DNA_Rcmb_RecR"/>
</dbReference>
<dbReference type="Gene3D" id="3.40.1360.10">
    <property type="match status" value="1"/>
</dbReference>
<dbReference type="GO" id="GO:0006281">
    <property type="term" value="P:DNA repair"/>
    <property type="evidence" value="ECO:0007669"/>
    <property type="project" value="UniProtKB-UniRule"/>
</dbReference>
<feature type="zinc finger region" description="C4-type" evidence="7">
    <location>
        <begin position="58"/>
        <end position="73"/>
    </location>
</feature>
<evidence type="ECO:0000256" key="2">
    <source>
        <dbReference type="ARBA" id="ARBA00022763"/>
    </source>
</evidence>
<dbReference type="Gene3D" id="1.10.8.420">
    <property type="entry name" value="RecR Domain 1"/>
    <property type="match status" value="1"/>
</dbReference>
<comment type="similarity">
    <text evidence="7">Belongs to the RecR family.</text>
</comment>
<dbReference type="GO" id="GO:0003677">
    <property type="term" value="F:DNA binding"/>
    <property type="evidence" value="ECO:0007669"/>
    <property type="project" value="UniProtKB-UniRule"/>
</dbReference>
<feature type="domain" description="Toprim" evidence="8">
    <location>
        <begin position="81"/>
        <end position="176"/>
    </location>
</feature>
<evidence type="ECO:0000256" key="1">
    <source>
        <dbReference type="ARBA" id="ARBA00022723"/>
    </source>
</evidence>
<keyword evidence="1 7" id="KW-0479">Metal-binding</keyword>
<organism evidence="9 10">
    <name type="scientific">Carboxydocella sporoproducens DSM 16521</name>
    <dbReference type="NCBI Taxonomy" id="1121270"/>
    <lineage>
        <taxon>Bacteria</taxon>
        <taxon>Bacillati</taxon>
        <taxon>Bacillota</taxon>
        <taxon>Clostridia</taxon>
        <taxon>Eubacteriales</taxon>
        <taxon>Clostridiales Family XVI. Incertae Sedis</taxon>
        <taxon>Carboxydocella</taxon>
    </lineage>
</organism>
<keyword evidence="3 7" id="KW-0863">Zinc-finger</keyword>
<evidence type="ECO:0000256" key="3">
    <source>
        <dbReference type="ARBA" id="ARBA00022771"/>
    </source>
</evidence>
<dbReference type="RefSeq" id="WP_078664701.1">
    <property type="nucleotide sequence ID" value="NZ_FUXM01000004.1"/>
</dbReference>
<gene>
    <name evidence="7" type="primary">recR</name>
    <name evidence="9" type="ORF">SAMN02745885_00567</name>
</gene>
<dbReference type="SMART" id="SM00493">
    <property type="entry name" value="TOPRIM"/>
    <property type="match status" value="1"/>
</dbReference>
<dbReference type="Pfam" id="PF13662">
    <property type="entry name" value="Toprim_4"/>
    <property type="match status" value="1"/>
</dbReference>
<dbReference type="InterPro" id="IPR023627">
    <property type="entry name" value="Rcmb_RecR"/>
</dbReference>
<dbReference type="Gene3D" id="6.10.250.240">
    <property type="match status" value="1"/>
</dbReference>
<dbReference type="InterPro" id="IPR015967">
    <property type="entry name" value="Rcmb_RecR_Znf"/>
</dbReference>
<dbReference type="Pfam" id="PF21176">
    <property type="entry name" value="RecR_HhH"/>
    <property type="match status" value="1"/>
</dbReference>
<name>A0A1T4MGN2_9FIRM</name>
<evidence type="ECO:0000256" key="4">
    <source>
        <dbReference type="ARBA" id="ARBA00022833"/>
    </source>
</evidence>
<dbReference type="InterPro" id="IPR006171">
    <property type="entry name" value="TOPRIM_dom"/>
</dbReference>
<proteinExistence type="inferred from homology"/>
<dbReference type="PROSITE" id="PS50880">
    <property type="entry name" value="TOPRIM"/>
    <property type="match status" value="1"/>
</dbReference>
<dbReference type="PANTHER" id="PTHR30446:SF0">
    <property type="entry name" value="RECOMBINATION PROTEIN RECR"/>
    <property type="match status" value="1"/>
</dbReference>
<keyword evidence="6 7" id="KW-0234">DNA repair</keyword>
<evidence type="ECO:0000256" key="6">
    <source>
        <dbReference type="ARBA" id="ARBA00023204"/>
    </source>
</evidence>
<dbReference type="NCBIfam" id="TIGR00615">
    <property type="entry name" value="recR"/>
    <property type="match status" value="1"/>
</dbReference>
<protein>
    <recommendedName>
        <fullName evidence="7">Recombination protein RecR</fullName>
    </recommendedName>
</protein>
<evidence type="ECO:0000256" key="5">
    <source>
        <dbReference type="ARBA" id="ARBA00023172"/>
    </source>
</evidence>
<dbReference type="Proteomes" id="UP000189933">
    <property type="component" value="Unassembled WGS sequence"/>
</dbReference>
<dbReference type="CDD" id="cd01025">
    <property type="entry name" value="TOPRIM_recR"/>
    <property type="match status" value="1"/>
</dbReference>